<evidence type="ECO:0000313" key="32">
    <source>
        <dbReference type="EMBL" id="KAF4301849.1"/>
    </source>
</evidence>
<evidence type="ECO:0000256" key="7">
    <source>
        <dbReference type="ARBA" id="ARBA00022630"/>
    </source>
</evidence>
<comment type="subcellular location">
    <subcellularLocation>
        <location evidence="3">Mitochondrion outer membrane</location>
        <topology evidence="3">Single-pass membrane protein</topology>
    </subcellularLocation>
</comment>
<feature type="transmembrane region" description="Helical" evidence="28">
    <location>
        <begin position="375"/>
        <end position="397"/>
    </location>
</feature>
<dbReference type="PANTHER" id="PTHR43047:SF72">
    <property type="entry name" value="OSMOSENSING HISTIDINE PROTEIN KINASE SLN1"/>
    <property type="match status" value="1"/>
</dbReference>
<dbReference type="GO" id="GO:0005886">
    <property type="term" value="C:plasma membrane"/>
    <property type="evidence" value="ECO:0007669"/>
    <property type="project" value="TreeGrafter"/>
</dbReference>
<feature type="coiled-coil region" evidence="26">
    <location>
        <begin position="501"/>
        <end position="535"/>
    </location>
</feature>
<dbReference type="SMART" id="SM00388">
    <property type="entry name" value="HisKA"/>
    <property type="match status" value="1"/>
</dbReference>
<dbReference type="PROSITE" id="PS50110">
    <property type="entry name" value="RESPONSE_REGULATORY"/>
    <property type="match status" value="1"/>
</dbReference>
<dbReference type="Pfam" id="PF02518">
    <property type="entry name" value="HATPase_c"/>
    <property type="match status" value="1"/>
</dbReference>
<evidence type="ECO:0000256" key="14">
    <source>
        <dbReference type="ARBA" id="ARBA00022840"/>
    </source>
</evidence>
<dbReference type="InterPro" id="IPR017927">
    <property type="entry name" value="FAD-bd_FR_type"/>
</dbReference>
<dbReference type="InterPro" id="IPR005467">
    <property type="entry name" value="His_kinase_dom"/>
</dbReference>
<evidence type="ECO:0000256" key="13">
    <source>
        <dbReference type="ARBA" id="ARBA00022827"/>
    </source>
</evidence>
<evidence type="ECO:0000256" key="27">
    <source>
        <dbReference type="SAM" id="MobiDB-lite"/>
    </source>
</evidence>
<dbReference type="InterPro" id="IPR003661">
    <property type="entry name" value="HisK_dim/P_dom"/>
</dbReference>
<evidence type="ECO:0000256" key="1">
    <source>
        <dbReference type="ARBA" id="ARBA00000085"/>
    </source>
</evidence>
<keyword evidence="15 28" id="KW-1133">Transmembrane helix</keyword>
<keyword evidence="10" id="KW-0547">Nucleotide-binding</keyword>
<evidence type="ECO:0000256" key="15">
    <source>
        <dbReference type="ARBA" id="ARBA00022989"/>
    </source>
</evidence>
<feature type="domain" description="Response regulatory" evidence="30">
    <location>
        <begin position="911"/>
        <end position="1027"/>
    </location>
</feature>
<evidence type="ECO:0000256" key="9">
    <source>
        <dbReference type="ARBA" id="ARBA00022692"/>
    </source>
</evidence>
<evidence type="ECO:0000256" key="10">
    <source>
        <dbReference type="ARBA" id="ARBA00022741"/>
    </source>
</evidence>
<evidence type="ECO:0000256" key="28">
    <source>
        <dbReference type="SAM" id="Phobius"/>
    </source>
</evidence>
<keyword evidence="14" id="KW-0067">ATP-binding</keyword>
<dbReference type="SMART" id="SM00448">
    <property type="entry name" value="REC"/>
    <property type="match status" value="1"/>
</dbReference>
<evidence type="ECO:0000256" key="8">
    <source>
        <dbReference type="ARBA" id="ARBA00022679"/>
    </source>
</evidence>
<dbReference type="SUPFAM" id="SSF63380">
    <property type="entry name" value="Riboflavin synthase domain-like"/>
    <property type="match status" value="1"/>
</dbReference>
<keyword evidence="8" id="KW-0808">Transferase</keyword>
<keyword evidence="18" id="KW-0520">NAD</keyword>
<keyword evidence="12" id="KW-1000">Mitochondrion outer membrane</keyword>
<evidence type="ECO:0000256" key="2">
    <source>
        <dbReference type="ARBA" id="ARBA00001974"/>
    </source>
</evidence>
<dbReference type="GO" id="GO:0009927">
    <property type="term" value="F:histidine phosphotransfer kinase activity"/>
    <property type="evidence" value="ECO:0007669"/>
    <property type="project" value="TreeGrafter"/>
</dbReference>
<dbReference type="InterPro" id="IPR036097">
    <property type="entry name" value="HisK_dim/P_sf"/>
</dbReference>
<dbReference type="Gene3D" id="3.40.50.2300">
    <property type="match status" value="1"/>
</dbReference>
<dbReference type="Gene3D" id="3.40.50.80">
    <property type="entry name" value="Nucleotide-binding domain of ferredoxin-NADP reductase (FNR) module"/>
    <property type="match status" value="1"/>
</dbReference>
<comment type="caution">
    <text evidence="32">The sequence shown here is derived from an EMBL/GenBank/DDBJ whole genome shotgun (WGS) entry which is preliminary data.</text>
</comment>
<evidence type="ECO:0000256" key="20">
    <source>
        <dbReference type="ARBA" id="ARBA00023136"/>
    </source>
</evidence>
<dbReference type="FunFam" id="3.40.50.80:FF:000009">
    <property type="entry name" value="NADH-cytochrome b5 reductase"/>
    <property type="match status" value="1"/>
</dbReference>
<dbReference type="GO" id="GO:0000155">
    <property type="term" value="F:phosphorelay sensor kinase activity"/>
    <property type="evidence" value="ECO:0007669"/>
    <property type="project" value="InterPro"/>
</dbReference>
<evidence type="ECO:0000256" key="25">
    <source>
        <dbReference type="PROSITE-ProRule" id="PRU00169"/>
    </source>
</evidence>
<evidence type="ECO:0000256" key="12">
    <source>
        <dbReference type="ARBA" id="ARBA00022787"/>
    </source>
</evidence>
<name>A0A8H4IKC3_9PEZI</name>
<evidence type="ECO:0000256" key="19">
    <source>
        <dbReference type="ARBA" id="ARBA00023128"/>
    </source>
</evidence>
<keyword evidence="7" id="KW-0285">Flavoprotein</keyword>
<gene>
    <name evidence="32" type="ORF">GTA08_BOTSDO09888</name>
</gene>
<feature type="region of interest" description="Disordered" evidence="27">
    <location>
        <begin position="822"/>
        <end position="864"/>
    </location>
</feature>
<dbReference type="InterPro" id="IPR001433">
    <property type="entry name" value="OxRdtase_FAD/NAD-bd"/>
</dbReference>
<evidence type="ECO:0000256" key="17">
    <source>
        <dbReference type="ARBA" id="ARBA00023012"/>
    </source>
</evidence>
<dbReference type="SUPFAM" id="SSF47384">
    <property type="entry name" value="Homodimeric domain of signal transducing histidine kinase"/>
    <property type="match status" value="1"/>
</dbReference>
<reference evidence="32" key="1">
    <citation type="submission" date="2020-04" db="EMBL/GenBank/DDBJ databases">
        <title>Genome Assembly and Annotation of Botryosphaeria dothidea sdau 11-99, a Latent Pathogen of Apple Fruit Ring Rot in China.</title>
        <authorList>
            <person name="Yu C."/>
            <person name="Diao Y."/>
            <person name="Lu Q."/>
            <person name="Zhao J."/>
            <person name="Cui S."/>
            <person name="Peng C."/>
            <person name="He B."/>
            <person name="Liu H."/>
        </authorList>
    </citation>
    <scope>NUCLEOTIDE SEQUENCE [LARGE SCALE GENOMIC DNA]</scope>
    <source>
        <strain evidence="32">Sdau11-99</strain>
    </source>
</reference>
<dbReference type="GO" id="GO:0090524">
    <property type="term" value="F:cytochrome-b5 reductase activity, acting on NADH"/>
    <property type="evidence" value="ECO:0007669"/>
    <property type="project" value="UniProtKB-EC"/>
</dbReference>
<dbReference type="Pfam" id="PF00072">
    <property type="entry name" value="Response_reg"/>
    <property type="match status" value="1"/>
</dbReference>
<dbReference type="Gene3D" id="2.40.30.10">
    <property type="entry name" value="Translation factors"/>
    <property type="match status" value="1"/>
</dbReference>
<keyword evidence="25" id="KW-0597">Phosphoprotein</keyword>
<keyword evidence="13" id="KW-0274">FAD</keyword>
<dbReference type="Gene3D" id="3.30.565.10">
    <property type="entry name" value="Histidine kinase-like ATPase, C-terminal domain"/>
    <property type="match status" value="1"/>
</dbReference>
<dbReference type="GO" id="GO:0005741">
    <property type="term" value="C:mitochondrial outer membrane"/>
    <property type="evidence" value="ECO:0007669"/>
    <property type="project" value="UniProtKB-SubCell"/>
</dbReference>
<dbReference type="Gene3D" id="1.10.287.130">
    <property type="match status" value="1"/>
</dbReference>
<dbReference type="SUPFAM" id="SSF52343">
    <property type="entry name" value="Ferredoxin reductase-like, C-terminal NADP-linked domain"/>
    <property type="match status" value="1"/>
</dbReference>
<dbReference type="EC" id="2.7.13.3" evidence="6"/>
<evidence type="ECO:0000256" key="3">
    <source>
        <dbReference type="ARBA" id="ARBA00004572"/>
    </source>
</evidence>
<organism evidence="32 33">
    <name type="scientific">Botryosphaeria dothidea</name>
    <dbReference type="NCBI Taxonomy" id="55169"/>
    <lineage>
        <taxon>Eukaryota</taxon>
        <taxon>Fungi</taxon>
        <taxon>Dikarya</taxon>
        <taxon>Ascomycota</taxon>
        <taxon>Pezizomycotina</taxon>
        <taxon>Dothideomycetes</taxon>
        <taxon>Dothideomycetes incertae sedis</taxon>
        <taxon>Botryosphaeriales</taxon>
        <taxon>Botryosphaeriaceae</taxon>
        <taxon>Botryosphaeria</taxon>
    </lineage>
</organism>
<dbReference type="SUPFAM" id="SSF55874">
    <property type="entry name" value="ATPase domain of HSP90 chaperone/DNA topoisomerase II/histidine kinase"/>
    <property type="match status" value="1"/>
</dbReference>
<dbReference type="PROSITE" id="PS50109">
    <property type="entry name" value="HIS_KIN"/>
    <property type="match status" value="1"/>
</dbReference>
<evidence type="ECO:0000256" key="4">
    <source>
        <dbReference type="ARBA" id="ARBA00006105"/>
    </source>
</evidence>
<comment type="cofactor">
    <cofactor evidence="2">
        <name>FAD</name>
        <dbReference type="ChEBI" id="CHEBI:57692"/>
    </cofactor>
</comment>
<dbReference type="PRINTS" id="PR00371">
    <property type="entry name" value="FPNCR"/>
</dbReference>
<dbReference type="FunFam" id="1.10.287.130:FF:000004">
    <property type="entry name" value="Ethylene receptor 1"/>
    <property type="match status" value="1"/>
</dbReference>
<dbReference type="CDD" id="cd06183">
    <property type="entry name" value="cyt_b5_reduct_like"/>
    <property type="match status" value="1"/>
</dbReference>
<dbReference type="Pfam" id="PF00970">
    <property type="entry name" value="FAD_binding_6"/>
    <property type="match status" value="1"/>
</dbReference>
<evidence type="ECO:0000256" key="18">
    <source>
        <dbReference type="ARBA" id="ARBA00023027"/>
    </source>
</evidence>
<dbReference type="InterPro" id="IPR001789">
    <property type="entry name" value="Sig_transdc_resp-reg_receiver"/>
</dbReference>
<feature type="compositionally biased region" description="Polar residues" evidence="27">
    <location>
        <begin position="822"/>
        <end position="842"/>
    </location>
</feature>
<dbReference type="Pfam" id="PF00512">
    <property type="entry name" value="HisKA"/>
    <property type="match status" value="1"/>
</dbReference>
<dbReference type="InterPro" id="IPR001709">
    <property type="entry name" value="Flavoprot_Pyr_Nucl_cyt_Rdtase"/>
</dbReference>
<dbReference type="InterPro" id="IPR017938">
    <property type="entry name" value="Riboflavin_synthase-like_b-brl"/>
</dbReference>
<comment type="similarity">
    <text evidence="4">Belongs to the flavoprotein pyridine nucleotide cytochrome reductase family.</text>
</comment>
<evidence type="ECO:0000259" key="30">
    <source>
        <dbReference type="PROSITE" id="PS50110"/>
    </source>
</evidence>
<evidence type="ECO:0000256" key="5">
    <source>
        <dbReference type="ARBA" id="ARBA00012011"/>
    </source>
</evidence>
<protein>
    <recommendedName>
        <fullName evidence="22">NADH-cytochrome b5 reductase 2</fullName>
        <ecNumber evidence="5">1.6.2.2</ecNumber>
        <ecNumber evidence="6">2.7.13.3</ecNumber>
    </recommendedName>
    <alternativeName>
        <fullName evidence="23">Mitochondrial cytochrome b reductase</fullName>
    </alternativeName>
</protein>
<evidence type="ECO:0000256" key="23">
    <source>
        <dbReference type="ARBA" id="ARBA00041256"/>
    </source>
</evidence>
<keyword evidence="33" id="KW-1185">Reference proteome</keyword>
<dbReference type="InterPro" id="IPR036890">
    <property type="entry name" value="HATPase_C_sf"/>
</dbReference>
<proteinExistence type="inferred from homology"/>
<keyword evidence="9 28" id="KW-0812">Transmembrane</keyword>
<dbReference type="PRINTS" id="PR00406">
    <property type="entry name" value="CYTB5RDTASE"/>
</dbReference>
<dbReference type="CDD" id="cd17546">
    <property type="entry name" value="REC_hyHK_CKI1_RcsC-like"/>
    <property type="match status" value="1"/>
</dbReference>
<evidence type="ECO:0000256" key="22">
    <source>
        <dbReference type="ARBA" id="ARBA00039435"/>
    </source>
</evidence>
<comment type="catalytic activity">
    <reaction evidence="24">
        <text>2 Fe(III)-[cytochrome b5] + NADH = 2 Fe(II)-[cytochrome b5] + NAD(+) + H(+)</text>
        <dbReference type="Rhea" id="RHEA:46680"/>
        <dbReference type="Rhea" id="RHEA-COMP:10438"/>
        <dbReference type="Rhea" id="RHEA-COMP:10439"/>
        <dbReference type="ChEBI" id="CHEBI:15378"/>
        <dbReference type="ChEBI" id="CHEBI:29033"/>
        <dbReference type="ChEBI" id="CHEBI:29034"/>
        <dbReference type="ChEBI" id="CHEBI:57540"/>
        <dbReference type="ChEBI" id="CHEBI:57945"/>
        <dbReference type="EC" id="1.6.2.2"/>
    </reaction>
</comment>
<dbReference type="SMART" id="SM00387">
    <property type="entry name" value="HATPase_c"/>
    <property type="match status" value="1"/>
</dbReference>
<dbReference type="CDD" id="cd16922">
    <property type="entry name" value="HATPase_EvgS-ArcB-TorS-like"/>
    <property type="match status" value="1"/>
</dbReference>
<dbReference type="SUPFAM" id="SSF52172">
    <property type="entry name" value="CheY-like"/>
    <property type="match status" value="1"/>
</dbReference>
<evidence type="ECO:0000259" key="29">
    <source>
        <dbReference type="PROSITE" id="PS50109"/>
    </source>
</evidence>
<dbReference type="InterPro" id="IPR003594">
    <property type="entry name" value="HATPase_dom"/>
</dbReference>
<dbReference type="FunFam" id="2.40.30.10:FF:000032">
    <property type="entry name" value="NADH-cytochrome b5 reductase"/>
    <property type="match status" value="1"/>
</dbReference>
<feature type="domain" description="FAD-binding FR-type" evidence="31">
    <location>
        <begin position="1069"/>
        <end position="1174"/>
    </location>
</feature>
<evidence type="ECO:0000313" key="33">
    <source>
        <dbReference type="Proteomes" id="UP000572817"/>
    </source>
</evidence>
<dbReference type="PROSITE" id="PS51384">
    <property type="entry name" value="FAD_FR"/>
    <property type="match status" value="1"/>
</dbReference>
<dbReference type="InterPro" id="IPR011006">
    <property type="entry name" value="CheY-like_superfamily"/>
</dbReference>
<dbReference type="CDD" id="cd00082">
    <property type="entry name" value="HisKA"/>
    <property type="match status" value="1"/>
</dbReference>
<keyword evidence="26" id="KW-0175">Coiled coil</keyword>
<dbReference type="InterPro" id="IPR008333">
    <property type="entry name" value="Cbr1-like_FAD-bd_dom"/>
</dbReference>
<feature type="modified residue" description="4-aspartylphosphate" evidence="25">
    <location>
        <position position="966"/>
    </location>
</feature>
<evidence type="ECO:0000256" key="21">
    <source>
        <dbReference type="ARBA" id="ARBA00037464"/>
    </source>
</evidence>
<comment type="catalytic activity">
    <reaction evidence="1">
        <text>ATP + protein L-histidine = ADP + protein N-phospho-L-histidine.</text>
        <dbReference type="EC" id="2.7.13.3"/>
    </reaction>
</comment>
<dbReference type="Pfam" id="PF00175">
    <property type="entry name" value="NAD_binding_1"/>
    <property type="match status" value="1"/>
</dbReference>
<evidence type="ECO:0000256" key="24">
    <source>
        <dbReference type="ARBA" id="ARBA00047682"/>
    </source>
</evidence>
<keyword evidence="17" id="KW-0902">Two-component regulatory system</keyword>
<comment type="function">
    <text evidence="21">May mediate the reduction of outer membrane cytochrome b5.</text>
</comment>
<keyword evidence="19" id="KW-0496">Mitochondrion</keyword>
<keyword evidence="20 28" id="KW-0472">Membrane</keyword>
<dbReference type="Proteomes" id="UP000572817">
    <property type="component" value="Unassembled WGS sequence"/>
</dbReference>
<keyword evidence="11" id="KW-0418">Kinase</keyword>
<dbReference type="GO" id="GO:0005524">
    <property type="term" value="F:ATP binding"/>
    <property type="evidence" value="ECO:0007669"/>
    <property type="project" value="UniProtKB-KW"/>
</dbReference>
<evidence type="ECO:0000256" key="11">
    <source>
        <dbReference type="ARBA" id="ARBA00022777"/>
    </source>
</evidence>
<dbReference type="OrthoDB" id="60033at2759"/>
<sequence>MRIGVGAGYRTRLRLITNHNFVLDIRASRLTLTASLKAAQLTSNLLLMQSTVRSAASRIVIQRALQRYNDGNASYRASPNWNTSQTDLAAVFDGGQQMTLLLQAQIWPKNYSGPAAENSVIQATASLVSGKLALPYTYDNGTSVQLGDPGLGYPPNLYPNMTFTSQRINDTFNETLAQYAGQTLNETGSILLGPWEINSTFSLLSLTVPIINNTSAFDILGWMTVIVDAKLIYSTVDAGEGLDQTGVTLIVGPDTINNRFAPGVLYTENDENPPDDVSVRFVLPPANLGGRHASRAWGKPQVPFNYSQFPVVKEAITVDTGGTNNAGSKISTTNEEKKPVAVGFATPATTLCNWVVLVEQTHAEVWQPINHLRNILIACVFGTAGALLLLAFPLAHYSVGPIRRLRAATLRSVSPTGYLPEDDASISSGRFDGADDAAVIARKEGFMAKITAWRHGRRRISPEQREAERRRQFRIPQKVKDRKHFIHDELTDLTTTFNDMTDELMMQYEKLEERVKQRTAELEEAMKAAEAANESKTLFIANISHELKTPLNGILGMCAVCMSEEDPVRLKRSMGIIYKSGDLLLNLLTDLLTFSKNQMGHQQLSLDEKEFRLRDVSTQILAIFDKQAKENGITLSVKFEGPADLSSDETVRRSESGLAPNGLGRVKDMILWGDQHRILQVLINLVSNALKFTSNGGSVTPRRTDTANHINVLHEKPGAYAHVLEAERTPSPPPGRFLAFEFEVADTGPGVPEHLQQRIFEPFVQGDLGLSKKFGGTGLGLSICQQLATLMRGNISLDSTVGQGSTFTVEIPLKHLKTRADSTASSSLSEHANVSRQSSLSIESPTSRTAEETTTSSNSAPVSFETDAQPRLVGLRQPFFASPTPLESPGSQGAAMDRIAAQASNKSDKLKVLVAEDNKTNQEVVLRMLKLEDVYDVSIAKDGQEALDKVKESMENHNPYDLIFMDVQMPNLDGIQSTRLIRQAGYSAPIVALTAYAEESNVKSVRRYATEAPKQSSNAALYSALALGAGGAGYWYLSSKSGAPAPNSENQNVPKSVGTPSVAFKGGDQGFLSLVLEEVENLNHNTKRFRFKLPEDGNVSGLHIASALLTKYKGPEMEKPVLRPYTPVSDEDATGYIDLVVKKYPNGPMSEYMHNMQPGQRLDFKGPLPKYEWAPNKHEHIALIAGGTGITPMYQLIRAIFKNPEDKTKVTLVYGNISEDDILLKKELHELENTYPQRFRAFYTLDKPPKEWTQGKGFVTKELLKTVLPEPKEGEKLKIFVCGPPGLYNAISGNKVSPKDQGELSGILKDLGYGKEQVYKF</sequence>
<evidence type="ECO:0000256" key="26">
    <source>
        <dbReference type="SAM" id="Coils"/>
    </source>
</evidence>
<evidence type="ECO:0000256" key="6">
    <source>
        <dbReference type="ARBA" id="ARBA00012438"/>
    </source>
</evidence>
<feature type="domain" description="Histidine kinase" evidence="29">
    <location>
        <begin position="542"/>
        <end position="815"/>
    </location>
</feature>
<dbReference type="PANTHER" id="PTHR43047">
    <property type="entry name" value="TWO-COMPONENT HISTIDINE PROTEIN KINASE"/>
    <property type="match status" value="1"/>
</dbReference>
<dbReference type="EC" id="1.6.2.2" evidence="5"/>
<evidence type="ECO:0000256" key="16">
    <source>
        <dbReference type="ARBA" id="ARBA00023002"/>
    </source>
</evidence>
<feature type="compositionally biased region" description="Low complexity" evidence="27">
    <location>
        <begin position="843"/>
        <end position="859"/>
    </location>
</feature>
<accession>A0A8H4IKC3</accession>
<dbReference type="InterPro" id="IPR039261">
    <property type="entry name" value="FNR_nucleotide-bd"/>
</dbReference>
<dbReference type="EMBL" id="WWBZ02000073">
    <property type="protein sequence ID" value="KAF4301849.1"/>
    <property type="molecule type" value="Genomic_DNA"/>
</dbReference>
<keyword evidence="16" id="KW-0560">Oxidoreductase</keyword>
<evidence type="ECO:0000259" key="31">
    <source>
        <dbReference type="PROSITE" id="PS51384"/>
    </source>
</evidence>